<reference evidence="4" key="1">
    <citation type="journal article" date="2019" name="Int. J. Syst. Evol. Microbiol.">
        <title>The Global Catalogue of Microorganisms (GCM) 10K type strain sequencing project: providing services to taxonomists for standard genome sequencing and annotation.</title>
        <authorList>
            <consortium name="The Broad Institute Genomics Platform"/>
            <consortium name="The Broad Institute Genome Sequencing Center for Infectious Disease"/>
            <person name="Wu L."/>
            <person name="Ma J."/>
        </authorList>
    </citation>
    <scope>NUCLEOTIDE SEQUENCE [LARGE SCALE GENOMIC DNA]</scope>
    <source>
        <strain evidence="4">CGMCC 4.1434</strain>
    </source>
</reference>
<feature type="active site" description="Proton donor" evidence="2">
    <location>
        <position position="42"/>
    </location>
</feature>
<sequence>MPSHYFIGIKGPADFESLINAYKEKYHFTETYKTIPHPDDLHVTLVFIGALPESSLSLLTENLNVIGEKISAFHMHINGLSYFGSSAGPRVVYFSVDASEALTTLQKEVDKTVAALLNRPISDRFTPHITIAKKRKTTKPLYIQKEEWEPIEVPVESFSLFTIHPEKSPKYEAVETFMLS</sequence>
<dbReference type="HAMAP" id="MF_01940">
    <property type="entry name" value="RNA_CPDase"/>
    <property type="match status" value="1"/>
</dbReference>
<dbReference type="Gene3D" id="3.90.1140.10">
    <property type="entry name" value="Cyclic phosphodiesterase"/>
    <property type="match status" value="1"/>
</dbReference>
<organism evidence="3 4">
    <name type="scientific">Sporosarcina soli</name>
    <dbReference type="NCBI Taxonomy" id="334736"/>
    <lineage>
        <taxon>Bacteria</taxon>
        <taxon>Bacillati</taxon>
        <taxon>Bacillota</taxon>
        <taxon>Bacilli</taxon>
        <taxon>Bacillales</taxon>
        <taxon>Caryophanaceae</taxon>
        <taxon>Sporosarcina</taxon>
    </lineage>
</organism>
<comment type="similarity">
    <text evidence="2">Belongs to the 2H phosphoesterase superfamily. ThpR family.</text>
</comment>
<dbReference type="RefSeq" id="WP_381437422.1">
    <property type="nucleotide sequence ID" value="NZ_JBHSNO010000008.1"/>
</dbReference>
<dbReference type="InterPro" id="IPR009097">
    <property type="entry name" value="Cyclic_Pdiesterase"/>
</dbReference>
<feature type="short sequence motif" description="HXTX 2" evidence="2">
    <location>
        <begin position="128"/>
        <end position="131"/>
    </location>
</feature>
<name>A0ABW0TMT0_9BACL</name>
<evidence type="ECO:0000313" key="3">
    <source>
        <dbReference type="EMBL" id="MFC5590652.1"/>
    </source>
</evidence>
<keyword evidence="1 2" id="KW-0378">Hydrolase</keyword>
<evidence type="ECO:0000313" key="4">
    <source>
        <dbReference type="Proteomes" id="UP001596109"/>
    </source>
</evidence>
<protein>
    <recommendedName>
        <fullName evidence="2">RNA 2',3'-cyclic phosphodiesterase</fullName>
        <shortName evidence="2">RNA 2',3'-CPDase</shortName>
        <ecNumber evidence="2">3.1.4.58</ecNumber>
    </recommendedName>
</protein>
<dbReference type="SUPFAM" id="SSF55144">
    <property type="entry name" value="LigT-like"/>
    <property type="match status" value="1"/>
</dbReference>
<dbReference type="NCBIfam" id="TIGR02258">
    <property type="entry name" value="2_5_ligase"/>
    <property type="match status" value="1"/>
</dbReference>
<dbReference type="PANTHER" id="PTHR35561:SF1">
    <property type="entry name" value="RNA 2',3'-CYCLIC PHOSPHODIESTERASE"/>
    <property type="match status" value="1"/>
</dbReference>
<feature type="active site" description="Proton acceptor" evidence="2">
    <location>
        <position position="128"/>
    </location>
</feature>
<dbReference type="Proteomes" id="UP001596109">
    <property type="component" value="Unassembled WGS sequence"/>
</dbReference>
<dbReference type="EMBL" id="JBHSNO010000008">
    <property type="protein sequence ID" value="MFC5590652.1"/>
    <property type="molecule type" value="Genomic_DNA"/>
</dbReference>
<dbReference type="InterPro" id="IPR004175">
    <property type="entry name" value="RNA_CPDase"/>
</dbReference>
<comment type="catalytic activity">
    <reaction evidence="2">
        <text>a 3'-end 2',3'-cyclophospho-ribonucleotide-RNA + H2O = a 3'-end 2'-phospho-ribonucleotide-RNA + H(+)</text>
        <dbReference type="Rhea" id="RHEA:11828"/>
        <dbReference type="Rhea" id="RHEA-COMP:10464"/>
        <dbReference type="Rhea" id="RHEA-COMP:17353"/>
        <dbReference type="ChEBI" id="CHEBI:15377"/>
        <dbReference type="ChEBI" id="CHEBI:15378"/>
        <dbReference type="ChEBI" id="CHEBI:83064"/>
        <dbReference type="ChEBI" id="CHEBI:173113"/>
        <dbReference type="EC" id="3.1.4.58"/>
    </reaction>
</comment>
<keyword evidence="4" id="KW-1185">Reference proteome</keyword>
<evidence type="ECO:0000256" key="1">
    <source>
        <dbReference type="ARBA" id="ARBA00022801"/>
    </source>
</evidence>
<feature type="short sequence motif" description="HXTX 1" evidence="2">
    <location>
        <begin position="42"/>
        <end position="45"/>
    </location>
</feature>
<gene>
    <name evidence="3" type="primary">thpR</name>
    <name evidence="3" type="ORF">ACFPRA_17230</name>
</gene>
<dbReference type="EC" id="3.1.4.58" evidence="2"/>
<accession>A0ABW0TMT0</accession>
<proteinExistence type="inferred from homology"/>
<dbReference type="PANTHER" id="PTHR35561">
    <property type="entry name" value="RNA 2',3'-CYCLIC PHOSPHODIESTERASE"/>
    <property type="match status" value="1"/>
</dbReference>
<dbReference type="Pfam" id="PF13563">
    <property type="entry name" value="2_5_RNA_ligase2"/>
    <property type="match status" value="1"/>
</dbReference>
<comment type="function">
    <text evidence="2">Hydrolyzes RNA 2',3'-cyclic phosphodiester to an RNA 2'-phosphomonoester.</text>
</comment>
<comment type="caution">
    <text evidence="3">The sequence shown here is derived from an EMBL/GenBank/DDBJ whole genome shotgun (WGS) entry which is preliminary data.</text>
</comment>
<evidence type="ECO:0000256" key="2">
    <source>
        <dbReference type="HAMAP-Rule" id="MF_01940"/>
    </source>
</evidence>